<evidence type="ECO:0000313" key="4">
    <source>
        <dbReference type="Proteomes" id="UP000198855"/>
    </source>
</evidence>
<dbReference type="InterPro" id="IPR039422">
    <property type="entry name" value="MarR/SlyA-like"/>
</dbReference>
<evidence type="ECO:0000259" key="2">
    <source>
        <dbReference type="PROSITE" id="PS50995"/>
    </source>
</evidence>
<dbReference type="PANTHER" id="PTHR33164:SF43">
    <property type="entry name" value="HTH-TYPE TRANSCRIPTIONAL REPRESSOR YETL"/>
    <property type="match status" value="1"/>
</dbReference>
<dbReference type="RefSeq" id="WP_091182844.1">
    <property type="nucleotide sequence ID" value="NZ_FOMT01000001.1"/>
</dbReference>
<dbReference type="EMBL" id="FOMT01000001">
    <property type="protein sequence ID" value="SFD80533.1"/>
    <property type="molecule type" value="Genomic_DNA"/>
</dbReference>
<name>A0A1I1VHF8_9BACL</name>
<accession>A0A1I1VHF8</accession>
<reference evidence="4" key="1">
    <citation type="submission" date="2016-10" db="EMBL/GenBank/DDBJ databases">
        <authorList>
            <person name="Varghese N."/>
            <person name="Submissions S."/>
        </authorList>
    </citation>
    <scope>NUCLEOTIDE SEQUENCE [LARGE SCALE GENOMIC DNA]</scope>
    <source>
        <strain evidence="4">CGMCC 1.10784</strain>
    </source>
</reference>
<dbReference type="SMART" id="SM00347">
    <property type="entry name" value="HTH_MARR"/>
    <property type="match status" value="1"/>
</dbReference>
<dbReference type="GO" id="GO:0003700">
    <property type="term" value="F:DNA-binding transcription factor activity"/>
    <property type="evidence" value="ECO:0007669"/>
    <property type="project" value="InterPro"/>
</dbReference>
<dbReference type="GO" id="GO:0006950">
    <property type="term" value="P:response to stress"/>
    <property type="evidence" value="ECO:0007669"/>
    <property type="project" value="TreeGrafter"/>
</dbReference>
<feature type="domain" description="HTH marR-type" evidence="2">
    <location>
        <begin position="7"/>
        <end position="144"/>
    </location>
</feature>
<dbReference type="STRING" id="1045775.SAMN05216378_1504"/>
<sequence>MPNQNLTKSLYEQLANFRYKLRVFIHFSENAAREVGLTPQQHQLMLVIQGYPGRDYATISEVAEKLRITHHACVGLVSRCEKSNLIRRRPNPEDARSVLIALTDKGTELLGLLSDVHLKQLQDLQIDLTSFEVTHQSVRSNSKD</sequence>
<organism evidence="3 4">
    <name type="scientific">Paenibacillus catalpae</name>
    <dbReference type="NCBI Taxonomy" id="1045775"/>
    <lineage>
        <taxon>Bacteria</taxon>
        <taxon>Bacillati</taxon>
        <taxon>Bacillota</taxon>
        <taxon>Bacilli</taxon>
        <taxon>Bacillales</taxon>
        <taxon>Paenibacillaceae</taxon>
        <taxon>Paenibacillus</taxon>
    </lineage>
</organism>
<dbReference type="PANTHER" id="PTHR33164">
    <property type="entry name" value="TRANSCRIPTIONAL REGULATOR, MARR FAMILY"/>
    <property type="match status" value="1"/>
</dbReference>
<dbReference type="Pfam" id="PF12802">
    <property type="entry name" value="MarR_2"/>
    <property type="match status" value="1"/>
</dbReference>
<keyword evidence="4" id="KW-1185">Reference proteome</keyword>
<dbReference type="InterPro" id="IPR000835">
    <property type="entry name" value="HTH_MarR-typ"/>
</dbReference>
<gene>
    <name evidence="3" type="ORF">SAMN05216378_1504</name>
</gene>
<dbReference type="InterPro" id="IPR036390">
    <property type="entry name" value="WH_DNA-bd_sf"/>
</dbReference>
<proteinExistence type="predicted"/>
<evidence type="ECO:0000256" key="1">
    <source>
        <dbReference type="ARBA" id="ARBA00023125"/>
    </source>
</evidence>
<dbReference type="AlphaFoldDB" id="A0A1I1VHF8"/>
<keyword evidence="1 3" id="KW-0238">DNA-binding</keyword>
<dbReference type="OrthoDB" id="9807800at2"/>
<evidence type="ECO:0000313" key="3">
    <source>
        <dbReference type="EMBL" id="SFD80533.1"/>
    </source>
</evidence>
<dbReference type="PROSITE" id="PS50995">
    <property type="entry name" value="HTH_MARR_2"/>
    <property type="match status" value="1"/>
</dbReference>
<dbReference type="GO" id="GO:0003677">
    <property type="term" value="F:DNA binding"/>
    <property type="evidence" value="ECO:0007669"/>
    <property type="project" value="UniProtKB-KW"/>
</dbReference>
<dbReference type="Gene3D" id="1.10.10.10">
    <property type="entry name" value="Winged helix-like DNA-binding domain superfamily/Winged helix DNA-binding domain"/>
    <property type="match status" value="1"/>
</dbReference>
<dbReference type="SUPFAM" id="SSF46785">
    <property type="entry name" value="Winged helix' DNA-binding domain"/>
    <property type="match status" value="1"/>
</dbReference>
<protein>
    <submittedName>
        <fullName evidence="3">DNA-binding transcriptional regulator, MarR family</fullName>
    </submittedName>
</protein>
<dbReference type="Proteomes" id="UP000198855">
    <property type="component" value="Unassembled WGS sequence"/>
</dbReference>
<dbReference type="InterPro" id="IPR036388">
    <property type="entry name" value="WH-like_DNA-bd_sf"/>
</dbReference>